<keyword evidence="3" id="KW-1185">Reference proteome</keyword>
<dbReference type="RefSeq" id="WP_311583342.1">
    <property type="nucleotide sequence ID" value="NZ_JAVRIF010000008.1"/>
</dbReference>
<comment type="caution">
    <text evidence="2">The sequence shown here is derived from an EMBL/GenBank/DDBJ whole genome shotgun (WGS) entry which is preliminary data.</text>
</comment>
<sequence length="310" mass="35275">MNKHIPLLSAFFVLQLVIAGFLFSANSAMDEVIEQKPLLTINTDAIKKIKIIEDDEQLTFIQKDNQWQLDGYSALVLQKNKLSALTSELANLHVSWPVTRTTSSHERFNLTQDNVEKQVIFSDDNGNEQVLLLGKSPSYKQLYVRDVTDNDVYSIKFSTYQLSSDVNNWFDRSMLSIDSINKISHSQVNLAKTDEGWQLLPPSTLDKQQALDTTSIENFINQLTSLSVTGLASETLQATNTLTVHNDQDEKFVYSFAENSDNYFVKRDDIDYWFTLPKFKFEQIAQLSLNQFTLAKNSDGEDKATTLSDE</sequence>
<accession>A0ABU3A6K2</accession>
<dbReference type="EMBL" id="JAVRIF010000008">
    <property type="protein sequence ID" value="MDT0604723.1"/>
    <property type="molecule type" value="Genomic_DNA"/>
</dbReference>
<organism evidence="2 3">
    <name type="scientific">Thalassotalea castellviae</name>
    <dbReference type="NCBI Taxonomy" id="3075612"/>
    <lineage>
        <taxon>Bacteria</taxon>
        <taxon>Pseudomonadati</taxon>
        <taxon>Pseudomonadota</taxon>
        <taxon>Gammaproteobacteria</taxon>
        <taxon>Alteromonadales</taxon>
        <taxon>Colwelliaceae</taxon>
        <taxon>Thalassotalea</taxon>
    </lineage>
</organism>
<evidence type="ECO:0000259" key="1">
    <source>
        <dbReference type="Pfam" id="PF14238"/>
    </source>
</evidence>
<dbReference type="Proteomes" id="UP001266357">
    <property type="component" value="Unassembled WGS sequence"/>
</dbReference>
<dbReference type="Pfam" id="PF14238">
    <property type="entry name" value="DUF4340"/>
    <property type="match status" value="1"/>
</dbReference>
<reference evidence="2 3" key="1">
    <citation type="submission" date="2023-09" db="EMBL/GenBank/DDBJ databases">
        <authorList>
            <person name="Rey-Velasco X."/>
        </authorList>
    </citation>
    <scope>NUCLEOTIDE SEQUENCE [LARGE SCALE GENOMIC DNA]</scope>
    <source>
        <strain evidence="2 3">W431</strain>
    </source>
</reference>
<feature type="domain" description="DUF4340" evidence="1">
    <location>
        <begin position="67"/>
        <end position="239"/>
    </location>
</feature>
<name>A0ABU3A6K2_9GAMM</name>
<evidence type="ECO:0000313" key="3">
    <source>
        <dbReference type="Proteomes" id="UP001266357"/>
    </source>
</evidence>
<protein>
    <submittedName>
        <fullName evidence="2">DUF4340 domain-containing protein</fullName>
    </submittedName>
</protein>
<evidence type="ECO:0000313" key="2">
    <source>
        <dbReference type="EMBL" id="MDT0604723.1"/>
    </source>
</evidence>
<dbReference type="InterPro" id="IPR025641">
    <property type="entry name" value="DUF4340"/>
</dbReference>
<proteinExistence type="predicted"/>
<gene>
    <name evidence="2" type="ORF">RM573_14025</name>
</gene>